<dbReference type="AlphaFoldDB" id="A0A543DPE6"/>
<sequence>MAESLLLAWASPASQESLAEFDTWYDEVHIPELRAAIPSISRVQRFQLVDPANGPTGRYLAVYEMDDADVAAAAAALGGGVKSGRIRMTAAMDTAITPPVTQWYQAHQA</sequence>
<dbReference type="InterPro" id="IPR011008">
    <property type="entry name" value="Dimeric_a/b-barrel"/>
</dbReference>
<accession>A0A543DPE6</accession>
<organism evidence="1 2">
    <name type="scientific">Pseudonocardia kunmingensis</name>
    <dbReference type="NCBI Taxonomy" id="630975"/>
    <lineage>
        <taxon>Bacteria</taxon>
        <taxon>Bacillati</taxon>
        <taxon>Actinomycetota</taxon>
        <taxon>Actinomycetes</taxon>
        <taxon>Pseudonocardiales</taxon>
        <taxon>Pseudonocardiaceae</taxon>
        <taxon>Pseudonocardia</taxon>
    </lineage>
</organism>
<dbReference type="SUPFAM" id="SSF54909">
    <property type="entry name" value="Dimeric alpha+beta barrel"/>
    <property type="match status" value="1"/>
</dbReference>
<reference evidence="1 2" key="1">
    <citation type="submission" date="2019-06" db="EMBL/GenBank/DDBJ databases">
        <title>Sequencing the genomes of 1000 actinobacteria strains.</title>
        <authorList>
            <person name="Klenk H.-P."/>
        </authorList>
    </citation>
    <scope>NUCLEOTIDE SEQUENCE [LARGE SCALE GENOMIC DNA]</scope>
    <source>
        <strain evidence="1 2">DSM 45301</strain>
    </source>
</reference>
<evidence type="ECO:0000313" key="1">
    <source>
        <dbReference type="EMBL" id="TQM11212.1"/>
    </source>
</evidence>
<comment type="caution">
    <text evidence="1">The sequence shown here is derived from an EMBL/GenBank/DDBJ whole genome shotgun (WGS) entry which is preliminary data.</text>
</comment>
<evidence type="ECO:0000313" key="2">
    <source>
        <dbReference type="Proteomes" id="UP000315677"/>
    </source>
</evidence>
<protein>
    <recommendedName>
        <fullName evidence="3">EthD domain-containing protein</fullName>
    </recommendedName>
</protein>
<gene>
    <name evidence="1" type="ORF">FB558_3767</name>
</gene>
<dbReference type="OrthoDB" id="3481501at2"/>
<dbReference type="RefSeq" id="WP_142055179.1">
    <property type="nucleotide sequence ID" value="NZ_VFPA01000002.1"/>
</dbReference>
<name>A0A543DPE6_9PSEU</name>
<dbReference type="Proteomes" id="UP000315677">
    <property type="component" value="Unassembled WGS sequence"/>
</dbReference>
<dbReference type="EMBL" id="VFPA01000002">
    <property type="protein sequence ID" value="TQM11212.1"/>
    <property type="molecule type" value="Genomic_DNA"/>
</dbReference>
<evidence type="ECO:0008006" key="3">
    <source>
        <dbReference type="Google" id="ProtNLM"/>
    </source>
</evidence>
<keyword evidence="2" id="KW-1185">Reference proteome</keyword>
<dbReference type="Gene3D" id="3.30.70.100">
    <property type="match status" value="1"/>
</dbReference>
<proteinExistence type="predicted"/>